<sequence length="232" mass="26069">MAQVRKGAIMPQSKQLKNPTVRVPFSDEQSTSQKPILLQSGNCTRNFPDSAMDVDDIKQASREMQMQKSFFVKESEEAKQSNENLIISMGALKGRIPFYAQSESSSVNKMYGLSCWPGFQQLEERGMQTPPGMKPLQTCKRAQRVQNVEAIGKSNNDSSKQCLLLQLKNGDRSIQSSDSEKEKHDQVPIWVSYPGLKLQLWNPSFLSKIKSVLGTPMFTDHVTAITKRHADT</sequence>
<evidence type="ECO:0008006" key="4">
    <source>
        <dbReference type="Google" id="ProtNLM"/>
    </source>
</evidence>
<feature type="compositionally biased region" description="Polar residues" evidence="1">
    <location>
        <begin position="27"/>
        <end position="42"/>
    </location>
</feature>
<comment type="caution">
    <text evidence="2">The sequence shown here is derived from an EMBL/GenBank/DDBJ whole genome shotgun (WGS) entry which is preliminary data.</text>
</comment>
<organism evidence="2 3">
    <name type="scientific">Escallonia herrerae</name>
    <dbReference type="NCBI Taxonomy" id="1293975"/>
    <lineage>
        <taxon>Eukaryota</taxon>
        <taxon>Viridiplantae</taxon>
        <taxon>Streptophyta</taxon>
        <taxon>Embryophyta</taxon>
        <taxon>Tracheophyta</taxon>
        <taxon>Spermatophyta</taxon>
        <taxon>Magnoliopsida</taxon>
        <taxon>eudicotyledons</taxon>
        <taxon>Gunneridae</taxon>
        <taxon>Pentapetalae</taxon>
        <taxon>asterids</taxon>
        <taxon>campanulids</taxon>
        <taxon>Escalloniales</taxon>
        <taxon>Escalloniaceae</taxon>
        <taxon>Escallonia</taxon>
    </lineage>
</organism>
<feature type="region of interest" description="Disordered" evidence="1">
    <location>
        <begin position="1"/>
        <end position="42"/>
    </location>
</feature>
<reference evidence="2" key="1">
    <citation type="submission" date="2022-12" db="EMBL/GenBank/DDBJ databases">
        <title>Draft genome assemblies for two species of Escallonia (Escalloniales).</title>
        <authorList>
            <person name="Chanderbali A."/>
            <person name="Dervinis C."/>
            <person name="Anghel I."/>
            <person name="Soltis D."/>
            <person name="Soltis P."/>
            <person name="Zapata F."/>
        </authorList>
    </citation>
    <scope>NUCLEOTIDE SEQUENCE</scope>
    <source>
        <strain evidence="2">UCBG64.0493</strain>
        <tissue evidence="2">Leaf</tissue>
    </source>
</reference>
<dbReference type="AlphaFoldDB" id="A0AA88X929"/>
<protein>
    <recommendedName>
        <fullName evidence="4">DUF4283 domain-containing protein</fullName>
    </recommendedName>
</protein>
<evidence type="ECO:0000313" key="2">
    <source>
        <dbReference type="EMBL" id="KAK3042262.1"/>
    </source>
</evidence>
<keyword evidence="3" id="KW-1185">Reference proteome</keyword>
<evidence type="ECO:0000256" key="1">
    <source>
        <dbReference type="SAM" id="MobiDB-lite"/>
    </source>
</evidence>
<evidence type="ECO:0000313" key="3">
    <source>
        <dbReference type="Proteomes" id="UP001188597"/>
    </source>
</evidence>
<accession>A0AA88X929</accession>
<name>A0AA88X929_9ASTE</name>
<dbReference type="EMBL" id="JAVXUP010000022">
    <property type="protein sequence ID" value="KAK3042262.1"/>
    <property type="molecule type" value="Genomic_DNA"/>
</dbReference>
<gene>
    <name evidence="2" type="ORF">RJ639_001857</name>
</gene>
<dbReference type="Proteomes" id="UP001188597">
    <property type="component" value="Unassembled WGS sequence"/>
</dbReference>
<proteinExistence type="predicted"/>